<organism evidence="1 2">
    <name type="scientific">Parasponia andersonii</name>
    <name type="common">Sponia andersonii</name>
    <dbReference type="NCBI Taxonomy" id="3476"/>
    <lineage>
        <taxon>Eukaryota</taxon>
        <taxon>Viridiplantae</taxon>
        <taxon>Streptophyta</taxon>
        <taxon>Embryophyta</taxon>
        <taxon>Tracheophyta</taxon>
        <taxon>Spermatophyta</taxon>
        <taxon>Magnoliopsida</taxon>
        <taxon>eudicotyledons</taxon>
        <taxon>Gunneridae</taxon>
        <taxon>Pentapetalae</taxon>
        <taxon>rosids</taxon>
        <taxon>fabids</taxon>
        <taxon>Rosales</taxon>
        <taxon>Cannabaceae</taxon>
        <taxon>Parasponia</taxon>
    </lineage>
</organism>
<sequence>METSFIACVGQKSCQHSDDASIWVILNNYHWPECRRLWLPNSANVHRKERRR</sequence>
<dbReference type="AlphaFoldDB" id="A0A2P5BNB1"/>
<proteinExistence type="predicted"/>
<evidence type="ECO:0000313" key="1">
    <source>
        <dbReference type="EMBL" id="PON50285.1"/>
    </source>
</evidence>
<protein>
    <submittedName>
        <fullName evidence="1">Uncharacterized protein</fullName>
    </submittedName>
</protein>
<keyword evidence="2" id="KW-1185">Reference proteome</keyword>
<comment type="caution">
    <text evidence="1">The sequence shown here is derived from an EMBL/GenBank/DDBJ whole genome shotgun (WGS) entry which is preliminary data.</text>
</comment>
<accession>A0A2P5BNB1</accession>
<evidence type="ECO:0000313" key="2">
    <source>
        <dbReference type="Proteomes" id="UP000237105"/>
    </source>
</evidence>
<name>A0A2P5BNB1_PARAD</name>
<gene>
    <name evidence="1" type="ORF">PanWU01x14_223710</name>
</gene>
<reference evidence="2" key="1">
    <citation type="submission" date="2016-06" db="EMBL/GenBank/DDBJ databases">
        <title>Parallel loss of symbiosis genes in relatives of nitrogen-fixing non-legume Parasponia.</title>
        <authorList>
            <person name="Van Velzen R."/>
            <person name="Holmer R."/>
            <person name="Bu F."/>
            <person name="Rutten L."/>
            <person name="Van Zeijl A."/>
            <person name="Liu W."/>
            <person name="Santuari L."/>
            <person name="Cao Q."/>
            <person name="Sharma T."/>
            <person name="Shen D."/>
            <person name="Roswanjaya Y."/>
            <person name="Wardhani T."/>
            <person name="Kalhor M.S."/>
            <person name="Jansen J."/>
            <person name="Van den Hoogen J."/>
            <person name="Gungor B."/>
            <person name="Hartog M."/>
            <person name="Hontelez J."/>
            <person name="Verver J."/>
            <person name="Yang W.-C."/>
            <person name="Schijlen E."/>
            <person name="Repin R."/>
            <person name="Schilthuizen M."/>
            <person name="Schranz E."/>
            <person name="Heidstra R."/>
            <person name="Miyata K."/>
            <person name="Fedorova E."/>
            <person name="Kohlen W."/>
            <person name="Bisseling T."/>
            <person name="Smit S."/>
            <person name="Geurts R."/>
        </authorList>
    </citation>
    <scope>NUCLEOTIDE SEQUENCE [LARGE SCALE GENOMIC DNA]</scope>
    <source>
        <strain evidence="2">cv. WU1-14</strain>
    </source>
</reference>
<dbReference type="Proteomes" id="UP000237105">
    <property type="component" value="Unassembled WGS sequence"/>
</dbReference>
<feature type="non-terminal residue" evidence="1">
    <location>
        <position position="52"/>
    </location>
</feature>
<dbReference type="EMBL" id="JXTB01000247">
    <property type="protein sequence ID" value="PON50285.1"/>
    <property type="molecule type" value="Genomic_DNA"/>
</dbReference>